<dbReference type="InterPro" id="IPR011650">
    <property type="entry name" value="Peptidase_M20_dimer"/>
</dbReference>
<dbReference type="SUPFAM" id="SSF55031">
    <property type="entry name" value="Bacterial exopeptidase dimerisation domain"/>
    <property type="match status" value="1"/>
</dbReference>
<dbReference type="InterPro" id="IPR036264">
    <property type="entry name" value="Bact_exopeptidase_dim_dom"/>
</dbReference>
<dbReference type="Pfam" id="PF01546">
    <property type="entry name" value="Peptidase_M20"/>
    <property type="match status" value="1"/>
</dbReference>
<keyword evidence="6" id="KW-0378">Hydrolase</keyword>
<feature type="binding site" evidence="11">
    <location>
        <position position="77"/>
    </location>
    <ligand>
        <name>Zn(2+)</name>
        <dbReference type="ChEBI" id="CHEBI:29105"/>
        <label>1</label>
    </ligand>
</feature>
<dbReference type="Gene3D" id="3.40.630.10">
    <property type="entry name" value="Zn peptidases"/>
    <property type="match status" value="1"/>
</dbReference>
<dbReference type="PANTHER" id="PTHR42994">
    <property type="entry name" value="PEPTIDASE T"/>
    <property type="match status" value="1"/>
</dbReference>
<feature type="binding site" evidence="11">
    <location>
        <position position="196"/>
    </location>
    <ligand>
        <name>Zn(2+)</name>
        <dbReference type="ChEBI" id="CHEBI:29105"/>
        <label>1</label>
    </ligand>
</feature>
<dbReference type="Proteomes" id="UP000030008">
    <property type="component" value="Unassembled WGS sequence"/>
</dbReference>
<dbReference type="GO" id="GO:0008237">
    <property type="term" value="F:metallopeptidase activity"/>
    <property type="evidence" value="ECO:0007669"/>
    <property type="project" value="UniProtKB-KW"/>
</dbReference>
<dbReference type="NCBIfam" id="TIGR01882">
    <property type="entry name" value="peptidase-T"/>
    <property type="match status" value="1"/>
</dbReference>
<dbReference type="GO" id="GO:0045148">
    <property type="term" value="F:tripeptide aminopeptidase activity"/>
    <property type="evidence" value="ECO:0007669"/>
    <property type="project" value="UniProtKB-UniRule"/>
</dbReference>
<evidence type="ECO:0000256" key="11">
    <source>
        <dbReference type="PIRSR" id="PIRSR037215-2"/>
    </source>
</evidence>
<keyword evidence="5 11" id="KW-0479">Metal-binding</keyword>
<dbReference type="RefSeq" id="WP_009269497.1">
    <property type="nucleotide sequence ID" value="NZ_CAEUHQ010000009.1"/>
</dbReference>
<dbReference type="PROSITE" id="PS00759">
    <property type="entry name" value="ARGE_DAPE_CPG2_2"/>
    <property type="match status" value="1"/>
</dbReference>
<dbReference type="CDD" id="cd03892">
    <property type="entry name" value="M20_peptT"/>
    <property type="match status" value="1"/>
</dbReference>
<evidence type="ECO:0000256" key="10">
    <source>
        <dbReference type="PIRSR" id="PIRSR037215-1"/>
    </source>
</evidence>
<reference evidence="13 14" key="1">
    <citation type="submission" date="2014-08" db="EMBL/GenBank/DDBJ databases">
        <title>Clostridium innocuum, an unnegligible vancomycin-resistant pathogen causing extra-intestinal infections.</title>
        <authorList>
            <person name="Feng Y."/>
            <person name="Chiu C.-H."/>
        </authorList>
    </citation>
    <scope>NUCLEOTIDE SEQUENCE [LARGE SCALE GENOMIC DNA]</scope>
    <source>
        <strain evidence="13 14">AN88</strain>
    </source>
</reference>
<evidence type="ECO:0000256" key="2">
    <source>
        <dbReference type="ARBA" id="ARBA00009692"/>
    </source>
</evidence>
<dbReference type="GO" id="GO:0008270">
    <property type="term" value="F:zinc ion binding"/>
    <property type="evidence" value="ECO:0007669"/>
    <property type="project" value="InterPro"/>
</dbReference>
<dbReference type="Gene3D" id="3.30.70.360">
    <property type="match status" value="1"/>
</dbReference>
<feature type="active site" description="Proton acceptor" evidence="10">
    <location>
        <position position="173"/>
    </location>
</feature>
<dbReference type="PROSITE" id="PS00758">
    <property type="entry name" value="ARGE_DAPE_CPG2_1"/>
    <property type="match status" value="1"/>
</dbReference>
<evidence type="ECO:0000256" key="4">
    <source>
        <dbReference type="ARBA" id="ARBA00022670"/>
    </source>
</evidence>
<evidence type="ECO:0000256" key="7">
    <source>
        <dbReference type="ARBA" id="ARBA00022833"/>
    </source>
</evidence>
<dbReference type="NCBIfam" id="NF009920">
    <property type="entry name" value="PRK13381.1"/>
    <property type="match status" value="1"/>
</dbReference>
<evidence type="ECO:0000313" key="14">
    <source>
        <dbReference type="Proteomes" id="UP000030008"/>
    </source>
</evidence>
<feature type="binding site" evidence="11">
    <location>
        <position position="140"/>
    </location>
    <ligand>
        <name>Zn(2+)</name>
        <dbReference type="ChEBI" id="CHEBI:29105"/>
        <label>1</label>
    </ligand>
</feature>
<evidence type="ECO:0000259" key="12">
    <source>
        <dbReference type="Pfam" id="PF07687"/>
    </source>
</evidence>
<dbReference type="AlphaFoldDB" id="A0A099I0F0"/>
<feature type="binding site" evidence="11">
    <location>
        <position position="378"/>
    </location>
    <ligand>
        <name>Zn(2+)</name>
        <dbReference type="ChEBI" id="CHEBI:29105"/>
        <label>2</label>
    </ligand>
</feature>
<dbReference type="InterPro" id="IPR002933">
    <property type="entry name" value="Peptidase_M20"/>
</dbReference>
<dbReference type="EC" id="3.4.11.4" evidence="9"/>
<evidence type="ECO:0000256" key="9">
    <source>
        <dbReference type="NCBIfam" id="TIGR01882"/>
    </source>
</evidence>
<dbReference type="PANTHER" id="PTHR42994:SF1">
    <property type="entry name" value="PEPTIDASE T"/>
    <property type="match status" value="1"/>
</dbReference>
<feature type="binding site" evidence="11">
    <location>
        <position position="174"/>
    </location>
    <ligand>
        <name>Zn(2+)</name>
        <dbReference type="ChEBI" id="CHEBI:29105"/>
        <label>2</label>
    </ligand>
</feature>
<organism evidence="13 14">
    <name type="scientific">Clostridium innocuum</name>
    <dbReference type="NCBI Taxonomy" id="1522"/>
    <lineage>
        <taxon>Bacteria</taxon>
        <taxon>Bacillati</taxon>
        <taxon>Bacillota</taxon>
        <taxon>Clostridia</taxon>
        <taxon>Eubacteriales</taxon>
        <taxon>Clostridiaceae</taxon>
        <taxon>Clostridium</taxon>
    </lineage>
</organism>
<evidence type="ECO:0000256" key="3">
    <source>
        <dbReference type="ARBA" id="ARBA00022438"/>
    </source>
</evidence>
<feature type="active site" evidence="10">
    <location>
        <position position="79"/>
    </location>
</feature>
<dbReference type="EMBL" id="JQIF01000149">
    <property type="protein sequence ID" value="KGJ51086.1"/>
    <property type="molecule type" value="Genomic_DNA"/>
</dbReference>
<keyword evidence="7 11" id="KW-0862">Zinc</keyword>
<comment type="caution">
    <text evidence="13">The sequence shown here is derived from an EMBL/GenBank/DDBJ whole genome shotgun (WGS) entry which is preliminary data.</text>
</comment>
<keyword evidence="8" id="KW-0482">Metalloprotease</keyword>
<comment type="cofactor">
    <cofactor evidence="11">
        <name>Zn(2+)</name>
        <dbReference type="ChEBI" id="CHEBI:29105"/>
    </cofactor>
    <text evidence="11">Binds 2 Zn(2+) ions per subunit.</text>
</comment>
<dbReference type="NCBIfam" id="NF003976">
    <property type="entry name" value="PRK05469.1"/>
    <property type="match status" value="1"/>
</dbReference>
<dbReference type="PIRSF" id="PIRSF037215">
    <property type="entry name" value="Peptidase_M20B"/>
    <property type="match status" value="1"/>
</dbReference>
<feature type="domain" description="Peptidase M20 dimerisation" evidence="12">
    <location>
        <begin position="205"/>
        <end position="307"/>
    </location>
</feature>
<evidence type="ECO:0000256" key="5">
    <source>
        <dbReference type="ARBA" id="ARBA00022723"/>
    </source>
</evidence>
<dbReference type="GO" id="GO:0006518">
    <property type="term" value="P:peptide metabolic process"/>
    <property type="evidence" value="ECO:0007669"/>
    <property type="project" value="InterPro"/>
</dbReference>
<dbReference type="InterPro" id="IPR010161">
    <property type="entry name" value="Peptidase_M20B"/>
</dbReference>
<keyword evidence="4" id="KW-0645">Protease</keyword>
<keyword evidence="3" id="KW-0031">Aminopeptidase</keyword>
<dbReference type="Pfam" id="PF07687">
    <property type="entry name" value="M20_dimer"/>
    <property type="match status" value="1"/>
</dbReference>
<evidence type="ECO:0000256" key="6">
    <source>
        <dbReference type="ARBA" id="ARBA00022801"/>
    </source>
</evidence>
<comment type="catalytic activity">
    <reaction evidence="1">
        <text>Release of the N-terminal residue from a tripeptide.</text>
        <dbReference type="EC" id="3.4.11.4"/>
    </reaction>
</comment>
<dbReference type="GO" id="GO:0006508">
    <property type="term" value="P:proteolysis"/>
    <property type="evidence" value="ECO:0007669"/>
    <property type="project" value="UniProtKB-UniRule"/>
</dbReference>
<evidence type="ECO:0000256" key="1">
    <source>
        <dbReference type="ARBA" id="ARBA00000870"/>
    </source>
</evidence>
<name>A0A099I0F0_CLOIN</name>
<evidence type="ECO:0000256" key="8">
    <source>
        <dbReference type="ARBA" id="ARBA00023049"/>
    </source>
</evidence>
<proteinExistence type="inferred from homology"/>
<dbReference type="InterPro" id="IPR001261">
    <property type="entry name" value="ArgE/DapE_CS"/>
</dbReference>
<dbReference type="SUPFAM" id="SSF53187">
    <property type="entry name" value="Zn-dependent exopeptidases"/>
    <property type="match status" value="1"/>
</dbReference>
<protein>
    <recommendedName>
        <fullName evidence="9">Peptidase T</fullName>
        <ecNumber evidence="9">3.4.11.4</ecNumber>
    </recommendedName>
</protein>
<evidence type="ECO:0000313" key="13">
    <source>
        <dbReference type="EMBL" id="KGJ51086.1"/>
    </source>
</evidence>
<accession>A0A099I0F0</accession>
<feature type="binding site" evidence="11">
    <location>
        <position position="140"/>
    </location>
    <ligand>
        <name>Zn(2+)</name>
        <dbReference type="ChEBI" id="CHEBI:29105"/>
        <label>2</label>
    </ligand>
</feature>
<sequence length="407" mass="45479">MNVQERFLHYVSFDTQSDEHSQTTPSSLKQLKLAEALVDEMKAIGIEDAYVDEFGIVYGTIPATTKKDVKSIGFIAHMDTSPDMSGRDVKPRIVKSYDGSDIVLNEELGIKMGVHDFACLQEKIGEDLIVTDGTTLLGADDKAGIAEIMTMAETLLQESREHGKICLAFTPDEEVGRGTDHFRIPEFGADIAYTVDGGEVDCVDYENFNAASAEIQIQGLSIHPGSAKDKMINALLVAMEFHSMLPVQKNPAYTEGYEGFHHLTDLHGECEHAYMSYIIRNHSEELFEQQKAEFQRVADYLNQKYPENTIQLQIHDSYANMRTIIEKDMRIIELVKTSMKQIGLEPRSMAIRGGTDGARLTYDGLPCPNLGTGGYNYHGKYEFASIQEMQKSVELLLKIVENNVQEA</sequence>
<gene>
    <name evidence="13" type="ORF">CIAN88_22575</name>
</gene>
<comment type="similarity">
    <text evidence="2">Belongs to the peptidase M20B family.</text>
</comment>